<reference evidence="10" key="1">
    <citation type="submission" date="2014-03" db="EMBL/GenBank/DDBJ databases">
        <authorList>
            <person name="Casaregola S."/>
        </authorList>
    </citation>
    <scope>NUCLEOTIDE SEQUENCE [LARGE SCALE GENOMIC DNA]</scope>
    <source>
        <strain evidence="10">CLIB 918</strain>
    </source>
</reference>
<gene>
    <name evidence="10" type="ORF">BN980_GECA18s00648g</name>
</gene>
<dbReference type="STRING" id="1173061.A0A0J9XJ20"/>
<dbReference type="InterPro" id="IPR004698">
    <property type="entry name" value="Zn/Fe_permease_fun/pln"/>
</dbReference>
<evidence type="ECO:0000256" key="7">
    <source>
        <dbReference type="ARBA" id="ARBA00023136"/>
    </source>
</evidence>
<keyword evidence="11" id="KW-1185">Reference proteome</keyword>
<evidence type="ECO:0000256" key="3">
    <source>
        <dbReference type="ARBA" id="ARBA00022448"/>
    </source>
</evidence>
<dbReference type="Pfam" id="PF02535">
    <property type="entry name" value="Zip"/>
    <property type="match status" value="1"/>
</dbReference>
<feature type="transmembrane region" description="Helical" evidence="8">
    <location>
        <begin position="27"/>
        <end position="47"/>
    </location>
</feature>
<dbReference type="PANTHER" id="PTHR11040:SF32">
    <property type="entry name" value="ZINC-REGULATED TRANSPORTER 1"/>
    <property type="match status" value="1"/>
</dbReference>
<keyword evidence="5 8" id="KW-1133">Transmembrane helix</keyword>
<dbReference type="Proteomes" id="UP000242525">
    <property type="component" value="Unassembled WGS sequence"/>
</dbReference>
<feature type="compositionally biased region" description="Basic and acidic residues" evidence="9">
    <location>
        <begin position="187"/>
        <end position="198"/>
    </location>
</feature>
<feature type="transmembrane region" description="Helical" evidence="8">
    <location>
        <begin position="59"/>
        <end position="81"/>
    </location>
</feature>
<sequence length="383" mass="41679">MEPQTSNLYIRDCPLKDDNFEHMGLRISSIFVMLVASMIGVLLPLVASRAKRLHLPYPVYFFARYFGSGVIFATSFIHLLFEAHENLSSPCLSNAFRQYPYAYGIALFSIFVTFLIELVTKFKIAEKARKAGLSAPVHSHGPNALAAEGNTFNLCESKSHGINPTSQPCGNQNDLEIAGFSGLTSSESKDDTASEKASENQPAITTTTTVLEDPIGKNEKLAAQISNICLLEAGIVFHSIFVGLTLAVSNSEFKTLYAVIVFHQMFEGLGLGARLERTPWSPENAWVAWLFAFLFSITTPVGIAIGLGVRKSFELNSPRALITNGVFDSISAGILIYTSLVELMGGEFLHSDEFAHSSLKTVLGAYAWMSLGATLMALLGAWA</sequence>
<organism evidence="10 11">
    <name type="scientific">Geotrichum candidum</name>
    <name type="common">Oospora lactis</name>
    <name type="synonym">Dipodascus geotrichum</name>
    <dbReference type="NCBI Taxonomy" id="1173061"/>
    <lineage>
        <taxon>Eukaryota</taxon>
        <taxon>Fungi</taxon>
        <taxon>Dikarya</taxon>
        <taxon>Ascomycota</taxon>
        <taxon>Saccharomycotina</taxon>
        <taxon>Dipodascomycetes</taxon>
        <taxon>Dipodascales</taxon>
        <taxon>Dipodascaceae</taxon>
        <taxon>Geotrichum</taxon>
    </lineage>
</organism>
<evidence type="ECO:0000256" key="4">
    <source>
        <dbReference type="ARBA" id="ARBA00022692"/>
    </source>
</evidence>
<dbReference type="InterPro" id="IPR003689">
    <property type="entry name" value="ZIP"/>
</dbReference>
<evidence type="ECO:0000256" key="2">
    <source>
        <dbReference type="ARBA" id="ARBA00006939"/>
    </source>
</evidence>
<feature type="transmembrane region" description="Helical" evidence="8">
    <location>
        <begin position="286"/>
        <end position="309"/>
    </location>
</feature>
<feature type="transmembrane region" description="Helical" evidence="8">
    <location>
        <begin position="228"/>
        <end position="248"/>
    </location>
</feature>
<feature type="compositionally biased region" description="Polar residues" evidence="9">
    <location>
        <begin position="199"/>
        <end position="209"/>
    </location>
</feature>
<dbReference type="EMBL" id="CCBN010000018">
    <property type="protein sequence ID" value="CDO56995.1"/>
    <property type="molecule type" value="Genomic_DNA"/>
</dbReference>
<dbReference type="OrthoDB" id="448280at2759"/>
<feature type="region of interest" description="Disordered" evidence="9">
    <location>
        <begin position="184"/>
        <end position="209"/>
    </location>
</feature>
<feature type="transmembrane region" description="Helical" evidence="8">
    <location>
        <begin position="361"/>
        <end position="382"/>
    </location>
</feature>
<evidence type="ECO:0000313" key="10">
    <source>
        <dbReference type="EMBL" id="CDO56995.1"/>
    </source>
</evidence>
<keyword evidence="6 8" id="KW-0406">Ion transport</keyword>
<dbReference type="GO" id="GO:0005385">
    <property type="term" value="F:zinc ion transmembrane transporter activity"/>
    <property type="evidence" value="ECO:0007669"/>
    <property type="project" value="InterPro"/>
</dbReference>
<evidence type="ECO:0000313" key="11">
    <source>
        <dbReference type="Proteomes" id="UP000242525"/>
    </source>
</evidence>
<accession>A0A0J9XJ20</accession>
<feature type="transmembrane region" description="Helical" evidence="8">
    <location>
        <begin position="101"/>
        <end position="120"/>
    </location>
</feature>
<dbReference type="AlphaFoldDB" id="A0A0J9XJ20"/>
<dbReference type="GO" id="GO:0005886">
    <property type="term" value="C:plasma membrane"/>
    <property type="evidence" value="ECO:0007669"/>
    <property type="project" value="TreeGrafter"/>
</dbReference>
<keyword evidence="4 8" id="KW-0812">Transmembrane</keyword>
<evidence type="ECO:0000256" key="1">
    <source>
        <dbReference type="ARBA" id="ARBA00004141"/>
    </source>
</evidence>
<comment type="subcellular location">
    <subcellularLocation>
        <location evidence="1 8">Membrane</location>
        <topology evidence="1 8">Multi-pass membrane protein</topology>
    </subcellularLocation>
</comment>
<feature type="transmembrane region" description="Helical" evidence="8">
    <location>
        <begin position="321"/>
        <end position="341"/>
    </location>
</feature>
<keyword evidence="3 8" id="KW-0813">Transport</keyword>
<dbReference type="NCBIfam" id="TIGR00820">
    <property type="entry name" value="zip"/>
    <property type="match status" value="1"/>
</dbReference>
<evidence type="ECO:0000256" key="9">
    <source>
        <dbReference type="SAM" id="MobiDB-lite"/>
    </source>
</evidence>
<name>A0A0J9XJ20_GEOCN</name>
<keyword evidence="7 8" id="KW-0472">Membrane</keyword>
<evidence type="ECO:0000256" key="5">
    <source>
        <dbReference type="ARBA" id="ARBA00022989"/>
    </source>
</evidence>
<evidence type="ECO:0000256" key="6">
    <source>
        <dbReference type="ARBA" id="ARBA00023065"/>
    </source>
</evidence>
<protein>
    <submittedName>
        <fullName evidence="10">Similar to Saccharomyces cerevisiae YLR130C ZRT2 Low-affinity zinc transporter of the plasma membrane</fullName>
    </submittedName>
</protein>
<evidence type="ECO:0000256" key="8">
    <source>
        <dbReference type="RuleBase" id="RU362088"/>
    </source>
</evidence>
<comment type="caution">
    <text evidence="8">Lacks conserved residue(s) required for the propagation of feature annotation.</text>
</comment>
<dbReference type="PANTHER" id="PTHR11040">
    <property type="entry name" value="ZINC/IRON TRANSPORTER"/>
    <property type="match status" value="1"/>
</dbReference>
<comment type="caution">
    <text evidence="10">The sequence shown here is derived from an EMBL/GenBank/DDBJ whole genome shotgun (WGS) entry which is preliminary data.</text>
</comment>
<proteinExistence type="inferred from homology"/>
<comment type="similarity">
    <text evidence="2 8">Belongs to the ZIP transporter (TC 2.A.5) family.</text>
</comment>